<organism evidence="2 3">
    <name type="scientific">Vigna unguiculata</name>
    <name type="common">Cowpea</name>
    <dbReference type="NCBI Taxonomy" id="3917"/>
    <lineage>
        <taxon>Eukaryota</taxon>
        <taxon>Viridiplantae</taxon>
        <taxon>Streptophyta</taxon>
        <taxon>Embryophyta</taxon>
        <taxon>Tracheophyta</taxon>
        <taxon>Spermatophyta</taxon>
        <taxon>Magnoliopsida</taxon>
        <taxon>eudicotyledons</taxon>
        <taxon>Gunneridae</taxon>
        <taxon>Pentapetalae</taxon>
        <taxon>rosids</taxon>
        <taxon>fabids</taxon>
        <taxon>Fabales</taxon>
        <taxon>Fabaceae</taxon>
        <taxon>Papilionoideae</taxon>
        <taxon>50 kb inversion clade</taxon>
        <taxon>NPAAA clade</taxon>
        <taxon>indigoferoid/millettioid clade</taxon>
        <taxon>Phaseoleae</taxon>
        <taxon>Vigna</taxon>
    </lineage>
</organism>
<accession>A0A4D6NPJ3</accession>
<dbReference type="EMBL" id="CP039355">
    <property type="protein sequence ID" value="QCE14861.1"/>
    <property type="molecule type" value="Genomic_DNA"/>
</dbReference>
<evidence type="ECO:0000256" key="1">
    <source>
        <dbReference type="SAM" id="MobiDB-lite"/>
    </source>
</evidence>
<dbReference type="AlphaFoldDB" id="A0A4D6NPJ3"/>
<evidence type="ECO:0000313" key="3">
    <source>
        <dbReference type="Proteomes" id="UP000501690"/>
    </source>
</evidence>
<keyword evidence="3" id="KW-1185">Reference proteome</keyword>
<feature type="region of interest" description="Disordered" evidence="1">
    <location>
        <begin position="22"/>
        <end position="53"/>
    </location>
</feature>
<gene>
    <name evidence="2" type="ORF">DEO72_LG11g1867</name>
</gene>
<sequence length="53" mass="6259">MKRRRQRRRRWRDGVTVMARRRWEGATEMGGRDGDRTARQRSDGATEIAARDG</sequence>
<reference evidence="2 3" key="1">
    <citation type="submission" date="2019-04" db="EMBL/GenBank/DDBJ databases">
        <title>An improved genome assembly and genetic linkage map for asparagus bean, Vigna unguiculata ssp. sesquipedialis.</title>
        <authorList>
            <person name="Xia Q."/>
            <person name="Zhang R."/>
            <person name="Dong Y."/>
        </authorList>
    </citation>
    <scope>NUCLEOTIDE SEQUENCE [LARGE SCALE GENOMIC DNA]</scope>
    <source>
        <tissue evidence="2">Leaf</tissue>
    </source>
</reference>
<dbReference type="Proteomes" id="UP000501690">
    <property type="component" value="Linkage Group LG11"/>
</dbReference>
<evidence type="ECO:0000313" key="2">
    <source>
        <dbReference type="EMBL" id="QCE14861.1"/>
    </source>
</evidence>
<proteinExistence type="predicted"/>
<protein>
    <submittedName>
        <fullName evidence="2">Uncharacterized protein</fullName>
    </submittedName>
</protein>
<name>A0A4D6NPJ3_VIGUN</name>